<comment type="caution">
    <text evidence="1">The sequence shown here is derived from an EMBL/GenBank/DDBJ whole genome shotgun (WGS) entry which is preliminary data.</text>
</comment>
<gene>
    <name evidence="1" type="ORF">FC78_GL001983</name>
</gene>
<keyword evidence="2" id="KW-1185">Reference proteome</keyword>
<sequence length="114" mass="13515">MFQLRIYTLKDNEIASLYMNKYWQKHIVSLPKFGIKVEGVFKEKKNSLNDTCRVFALVSFQKNVNAKEKNEEYMNSPEFKEDMKGFSMRNILNVESLDIQKDDSLPFFNDLEVM</sequence>
<proteinExistence type="predicted"/>
<dbReference type="RefSeq" id="WP_056952560.1">
    <property type="nucleotide sequence ID" value="NZ_AZDY01000037.1"/>
</dbReference>
<dbReference type="Proteomes" id="UP000051515">
    <property type="component" value="Unassembled WGS sequence"/>
</dbReference>
<accession>A0A0R1KI50</accession>
<evidence type="ECO:0000313" key="1">
    <source>
        <dbReference type="EMBL" id="KRK83174.1"/>
    </source>
</evidence>
<dbReference type="AlphaFoldDB" id="A0A0R1KI50"/>
<name>A0A0R1KI50_9LACO</name>
<evidence type="ECO:0008006" key="3">
    <source>
        <dbReference type="Google" id="ProtNLM"/>
    </source>
</evidence>
<dbReference type="EMBL" id="AZDY01000037">
    <property type="protein sequence ID" value="KRK83174.1"/>
    <property type="molecule type" value="Genomic_DNA"/>
</dbReference>
<evidence type="ECO:0000313" key="2">
    <source>
        <dbReference type="Proteomes" id="UP000051515"/>
    </source>
</evidence>
<dbReference type="PATRIC" id="fig|1423788.3.peg.2048"/>
<reference evidence="1 2" key="1">
    <citation type="journal article" date="2015" name="Genome Announc.">
        <title>Expanding the biotechnology potential of lactobacilli through comparative genomics of 213 strains and associated genera.</title>
        <authorList>
            <person name="Sun Z."/>
            <person name="Harris H.M."/>
            <person name="McCann A."/>
            <person name="Guo C."/>
            <person name="Argimon S."/>
            <person name="Zhang W."/>
            <person name="Yang X."/>
            <person name="Jeffery I.B."/>
            <person name="Cooney J.C."/>
            <person name="Kagawa T.F."/>
            <person name="Liu W."/>
            <person name="Song Y."/>
            <person name="Salvetti E."/>
            <person name="Wrobel A."/>
            <person name="Rasinkangas P."/>
            <person name="Parkhill J."/>
            <person name="Rea M.C."/>
            <person name="O'Sullivan O."/>
            <person name="Ritari J."/>
            <person name="Douillard F.P."/>
            <person name="Paul Ross R."/>
            <person name="Yang R."/>
            <person name="Briner A.E."/>
            <person name="Felis G.E."/>
            <person name="de Vos W.M."/>
            <person name="Barrangou R."/>
            <person name="Klaenhammer T.R."/>
            <person name="Caufield P.W."/>
            <person name="Cui Y."/>
            <person name="Zhang H."/>
            <person name="O'Toole P.W."/>
        </authorList>
    </citation>
    <scope>NUCLEOTIDE SEQUENCE [LARGE SCALE GENOMIC DNA]</scope>
    <source>
        <strain evidence="1 2">DSM 19674</strain>
    </source>
</reference>
<organism evidence="1 2">
    <name type="scientific">Companilactobacillus bobalius DSM 19674</name>
    <dbReference type="NCBI Taxonomy" id="1423788"/>
    <lineage>
        <taxon>Bacteria</taxon>
        <taxon>Bacillati</taxon>
        <taxon>Bacillota</taxon>
        <taxon>Bacilli</taxon>
        <taxon>Lactobacillales</taxon>
        <taxon>Lactobacillaceae</taxon>
        <taxon>Companilactobacillus</taxon>
        <taxon>Companilactobacillus bobalius</taxon>
    </lineage>
</organism>
<dbReference type="STRING" id="1423788.FC78_GL001983"/>
<protein>
    <recommendedName>
        <fullName evidence="3">NIPSNAP domain-containing protein</fullName>
    </recommendedName>
</protein>
<dbReference type="OrthoDB" id="2297285at2"/>